<evidence type="ECO:0000256" key="5">
    <source>
        <dbReference type="ARBA" id="ARBA00022691"/>
    </source>
</evidence>
<keyword evidence="5" id="KW-0949">S-adenosyl-L-methionine</keyword>
<accession>A0A563EGM4</accession>
<evidence type="ECO:0008006" key="8">
    <source>
        <dbReference type="Google" id="ProtNLM"/>
    </source>
</evidence>
<dbReference type="AlphaFoldDB" id="A0A563EGM4"/>
<evidence type="ECO:0000313" key="6">
    <source>
        <dbReference type="EMBL" id="TWP44973.1"/>
    </source>
</evidence>
<organism evidence="6 7">
    <name type="scientific">Lentzea tibetensis</name>
    <dbReference type="NCBI Taxonomy" id="2591470"/>
    <lineage>
        <taxon>Bacteria</taxon>
        <taxon>Bacillati</taxon>
        <taxon>Actinomycetota</taxon>
        <taxon>Actinomycetes</taxon>
        <taxon>Pseudonocardiales</taxon>
        <taxon>Pseudonocardiaceae</taxon>
        <taxon>Lentzea</taxon>
    </lineage>
</organism>
<dbReference type="EMBL" id="VOBR01000045">
    <property type="protein sequence ID" value="TWP44973.1"/>
    <property type="molecule type" value="Genomic_DNA"/>
</dbReference>
<dbReference type="RefSeq" id="WP_146360349.1">
    <property type="nucleotide sequence ID" value="NZ_VOBR01000045.1"/>
</dbReference>
<proteinExistence type="predicted"/>
<keyword evidence="2" id="KW-0169">Cobalamin biosynthesis</keyword>
<evidence type="ECO:0000256" key="1">
    <source>
        <dbReference type="ARBA" id="ARBA00004953"/>
    </source>
</evidence>
<keyword evidence="7" id="KW-1185">Reference proteome</keyword>
<dbReference type="InterPro" id="IPR029063">
    <property type="entry name" value="SAM-dependent_MTases_sf"/>
</dbReference>
<reference evidence="6 7" key="1">
    <citation type="submission" date="2019-07" db="EMBL/GenBank/DDBJ databases">
        <title>Lentzea xizangensis sp. nov., isolated from Qinghai-Tibetan Plateau Soils.</title>
        <authorList>
            <person name="Huang J."/>
        </authorList>
    </citation>
    <scope>NUCLEOTIDE SEQUENCE [LARGE SCALE GENOMIC DNA]</scope>
    <source>
        <strain evidence="6 7">FXJ1.1311</strain>
    </source>
</reference>
<name>A0A563EGM4_9PSEU</name>
<keyword evidence="3" id="KW-0489">Methyltransferase</keyword>
<dbReference type="Gene3D" id="3.40.50.150">
    <property type="entry name" value="Vaccinia Virus protein VP39"/>
    <property type="match status" value="1"/>
</dbReference>
<evidence type="ECO:0000256" key="4">
    <source>
        <dbReference type="ARBA" id="ARBA00022679"/>
    </source>
</evidence>
<dbReference type="PANTHER" id="PTHR43182">
    <property type="entry name" value="COBALT-PRECORRIN-6B C(15)-METHYLTRANSFERASE (DECARBOXYLATING)"/>
    <property type="match status" value="1"/>
</dbReference>
<dbReference type="Proteomes" id="UP000316639">
    <property type="component" value="Unassembled WGS sequence"/>
</dbReference>
<evidence type="ECO:0000256" key="3">
    <source>
        <dbReference type="ARBA" id="ARBA00022603"/>
    </source>
</evidence>
<keyword evidence="4" id="KW-0808">Transferase</keyword>
<evidence type="ECO:0000313" key="7">
    <source>
        <dbReference type="Proteomes" id="UP000316639"/>
    </source>
</evidence>
<sequence length="275" mass="28491">MTVQRLLDASGRSDVPVVDAADGLRPALNLCRARSAVVVKTAPGAGPAELGRGLSGWRRTLVVSDADELSTVDPADAVVKRWTAPTAVLCLADTELRPGTEGWALSDDAFAHRDGHVTSSEVRALVLARLAARPGVLVWDVNAGSGAVAIECARLGAAVLAVEPDPVQCVRIIANASAHQVDVRVVESELRTDDLPKPDAVFVGGGSLADVRASASVGAQRVVLTTASVDRIVPARDALRDAGYDVDGCQLTAARLVDEGFAAAAPVTVLWGTKK</sequence>
<dbReference type="GO" id="GO:0032259">
    <property type="term" value="P:methylation"/>
    <property type="evidence" value="ECO:0007669"/>
    <property type="project" value="UniProtKB-KW"/>
</dbReference>
<protein>
    <recommendedName>
        <fullName evidence="8">Precorrin-6Y C5,15-methyltransferase (Decarboxylating)</fullName>
    </recommendedName>
</protein>
<dbReference type="GO" id="GO:0009236">
    <property type="term" value="P:cobalamin biosynthetic process"/>
    <property type="evidence" value="ECO:0007669"/>
    <property type="project" value="UniProtKB-KW"/>
</dbReference>
<gene>
    <name evidence="6" type="ORF">FKR81_40120</name>
</gene>
<dbReference type="PANTHER" id="PTHR43182:SF1">
    <property type="entry name" value="COBALT-PRECORRIN-7 C(5)-METHYLTRANSFERASE"/>
    <property type="match status" value="1"/>
</dbReference>
<dbReference type="InterPro" id="IPR050714">
    <property type="entry name" value="Cobalamin_biosynth_MTase"/>
</dbReference>
<dbReference type="OrthoDB" id="9787825at2"/>
<comment type="caution">
    <text evidence="6">The sequence shown here is derived from an EMBL/GenBank/DDBJ whole genome shotgun (WGS) entry which is preliminary data.</text>
</comment>
<dbReference type="SUPFAM" id="SSF53335">
    <property type="entry name" value="S-adenosyl-L-methionine-dependent methyltransferases"/>
    <property type="match status" value="1"/>
</dbReference>
<evidence type="ECO:0000256" key="2">
    <source>
        <dbReference type="ARBA" id="ARBA00022573"/>
    </source>
</evidence>
<comment type="pathway">
    <text evidence="1">Cofactor biosynthesis; adenosylcobalamin biosynthesis.</text>
</comment>
<dbReference type="GO" id="GO:0008168">
    <property type="term" value="F:methyltransferase activity"/>
    <property type="evidence" value="ECO:0007669"/>
    <property type="project" value="UniProtKB-KW"/>
</dbReference>